<gene>
    <name evidence="6" type="ORF">ACFOJE_06220</name>
</gene>
<dbReference type="InterPro" id="IPR013785">
    <property type="entry name" value="Aldolase_TIM"/>
</dbReference>
<sequence>MNNPTLAPSLQKPELGVSRLLPLTLEDYPQQRACVLYCQGCLWCDGRGQLAEPLRVACPGELCWSEIEAFLVRRRGRLDAVIFGGDEPTQQRDLYGAMQRVRELGFKVGLHSSGVHHERFRQALHGVDWVGFEVRSAPPQARRAGSPEGGWVHWRSLGDLIDSGVEHEVRLNWHPQLLSLDVLETVAERLRTLGVRHLAVRELQGQRLPGPSIPTPRFTDVVRAEVRQRLARFWPELVWRTVFKY</sequence>
<evidence type="ECO:0000313" key="6">
    <source>
        <dbReference type="EMBL" id="MFC2971808.1"/>
    </source>
</evidence>
<evidence type="ECO:0000313" key="7">
    <source>
        <dbReference type="Proteomes" id="UP001595457"/>
    </source>
</evidence>
<dbReference type="Proteomes" id="UP001595457">
    <property type="component" value="Unassembled WGS sequence"/>
</dbReference>
<name>A0ABV7ARY1_9GAMM</name>
<keyword evidence="3" id="KW-0479">Metal-binding</keyword>
<evidence type="ECO:0000256" key="3">
    <source>
        <dbReference type="ARBA" id="ARBA00022723"/>
    </source>
</evidence>
<accession>A0ABV7ARY1</accession>
<dbReference type="EMBL" id="JBHRSJ010000012">
    <property type="protein sequence ID" value="MFC2971808.1"/>
    <property type="molecule type" value="Genomic_DNA"/>
</dbReference>
<comment type="cofactor">
    <cofactor evidence="1">
        <name>[4Fe-4S] cluster</name>
        <dbReference type="ChEBI" id="CHEBI:49883"/>
    </cofactor>
</comment>
<evidence type="ECO:0000256" key="4">
    <source>
        <dbReference type="ARBA" id="ARBA00023004"/>
    </source>
</evidence>
<dbReference type="RefSeq" id="WP_377813421.1">
    <property type="nucleotide sequence ID" value="NZ_JBHRSJ010000012.1"/>
</dbReference>
<evidence type="ECO:0000256" key="5">
    <source>
        <dbReference type="ARBA" id="ARBA00023014"/>
    </source>
</evidence>
<dbReference type="InterPro" id="IPR007197">
    <property type="entry name" value="rSAM"/>
</dbReference>
<dbReference type="Gene3D" id="3.20.20.70">
    <property type="entry name" value="Aldolase class I"/>
    <property type="match status" value="1"/>
</dbReference>
<keyword evidence="7" id="KW-1185">Reference proteome</keyword>
<evidence type="ECO:0000256" key="1">
    <source>
        <dbReference type="ARBA" id="ARBA00001966"/>
    </source>
</evidence>
<dbReference type="SUPFAM" id="SSF102114">
    <property type="entry name" value="Radical SAM enzymes"/>
    <property type="match status" value="1"/>
</dbReference>
<keyword evidence="2" id="KW-0949">S-adenosyl-L-methionine</keyword>
<protein>
    <submittedName>
        <fullName evidence="6">Anaerobic ribonucleoside-triphosphate reductase activating protein</fullName>
    </submittedName>
</protein>
<keyword evidence="4" id="KW-0408">Iron</keyword>
<comment type="caution">
    <text evidence="6">The sequence shown here is derived from an EMBL/GenBank/DDBJ whole genome shotgun (WGS) entry which is preliminary data.</text>
</comment>
<dbReference type="InterPro" id="IPR058240">
    <property type="entry name" value="rSAM_sf"/>
</dbReference>
<evidence type="ECO:0000256" key="2">
    <source>
        <dbReference type="ARBA" id="ARBA00022691"/>
    </source>
</evidence>
<reference evidence="7" key="1">
    <citation type="journal article" date="2019" name="Int. J. Syst. Evol. Microbiol.">
        <title>The Global Catalogue of Microorganisms (GCM) 10K type strain sequencing project: providing services to taxonomists for standard genome sequencing and annotation.</title>
        <authorList>
            <consortium name="The Broad Institute Genomics Platform"/>
            <consortium name="The Broad Institute Genome Sequencing Center for Infectious Disease"/>
            <person name="Wu L."/>
            <person name="Ma J."/>
        </authorList>
    </citation>
    <scope>NUCLEOTIDE SEQUENCE [LARGE SCALE GENOMIC DNA]</scope>
    <source>
        <strain evidence="7">KCTC 62195</strain>
    </source>
</reference>
<keyword evidence="5" id="KW-0411">Iron-sulfur</keyword>
<dbReference type="SFLD" id="SFLDS00029">
    <property type="entry name" value="Radical_SAM"/>
    <property type="match status" value="1"/>
</dbReference>
<organism evidence="6 7">
    <name type="scientific">Azotobacter bryophylli</name>
    <dbReference type="NCBI Taxonomy" id="1986537"/>
    <lineage>
        <taxon>Bacteria</taxon>
        <taxon>Pseudomonadati</taxon>
        <taxon>Pseudomonadota</taxon>
        <taxon>Gammaproteobacteria</taxon>
        <taxon>Pseudomonadales</taxon>
        <taxon>Pseudomonadaceae</taxon>
        <taxon>Azotobacter</taxon>
    </lineage>
</organism>
<proteinExistence type="predicted"/>